<proteinExistence type="predicted"/>
<dbReference type="InterPro" id="IPR028054">
    <property type="entry name" value="DUF4481"/>
</dbReference>
<reference evidence="3" key="2">
    <citation type="submission" date="2025-08" db="UniProtKB">
        <authorList>
            <consortium name="Ensembl"/>
        </authorList>
    </citation>
    <scope>IDENTIFICATION</scope>
</reference>
<evidence type="ECO:0000256" key="2">
    <source>
        <dbReference type="SAM" id="Phobius"/>
    </source>
</evidence>
<keyword evidence="2" id="KW-0472">Membrane</keyword>
<name>A0A452I9Y3_9SAUR</name>
<dbReference type="Ensembl" id="ENSGAGT00000027848.1">
    <property type="protein sequence ID" value="ENSGAGP00000024470.1"/>
    <property type="gene ID" value="ENSGAGG00000017875.1"/>
</dbReference>
<feature type="region of interest" description="Disordered" evidence="1">
    <location>
        <begin position="264"/>
        <end position="283"/>
    </location>
</feature>
<sequence>MGWTHWIQKTTRIGDSGPHEACFFTMACESQADGAEKQSPISHCGTHADESSLHWVKEFHNGQVLMALTASNTCSSTVFDMELCEEKLKTFGIEMTKDQWRNLIQNAILEPEVRRYMFYNSRAFGIAIAVIFYISIWANIYSTIQLYSFGCRWDISILVTVAAIALTIVVILIIDQHQRKIHVNTDVRLAAANEVFMKHNLLLGVADAMDSHQNVLQLCFVHFNLEQCLHSLAGYITEQKRNHQSALRHNLDQFCVTMETVIQPGQGRGEESSSEESPLLPSDKKRTLACSELLHLIPEGAPEVMAQQLLVIFSGYYIRLLVSGQLPQVIILRHVEHMNIPCLCQFIETNVLATGHCWFKAR</sequence>
<keyword evidence="4" id="KW-1185">Reference proteome</keyword>
<dbReference type="PANTHER" id="PTHR31193:SF1">
    <property type="entry name" value="TRANSMEMBRANE PROTEIN 268"/>
    <property type="match status" value="1"/>
</dbReference>
<accession>A0A452I9Y3</accession>
<reference evidence="3" key="3">
    <citation type="submission" date="2025-09" db="UniProtKB">
        <authorList>
            <consortium name="Ensembl"/>
        </authorList>
    </citation>
    <scope>IDENTIFICATION</scope>
</reference>
<evidence type="ECO:0000256" key="1">
    <source>
        <dbReference type="SAM" id="MobiDB-lite"/>
    </source>
</evidence>
<dbReference type="STRING" id="38772.ENSGAGP00000024470"/>
<dbReference type="AlphaFoldDB" id="A0A452I9Y3"/>
<keyword evidence="2" id="KW-1133">Transmembrane helix</keyword>
<keyword evidence="2" id="KW-0812">Transmembrane</keyword>
<evidence type="ECO:0000313" key="4">
    <source>
        <dbReference type="Proteomes" id="UP000291020"/>
    </source>
</evidence>
<evidence type="ECO:0000313" key="3">
    <source>
        <dbReference type="Ensembl" id="ENSGAGP00000024470.1"/>
    </source>
</evidence>
<dbReference type="Pfam" id="PF14800">
    <property type="entry name" value="DUF4481"/>
    <property type="match status" value="1"/>
</dbReference>
<feature type="transmembrane region" description="Helical" evidence="2">
    <location>
        <begin position="123"/>
        <end position="141"/>
    </location>
</feature>
<reference evidence="4" key="1">
    <citation type="journal article" date="2017" name="PLoS ONE">
        <title>The Agassiz's desert tortoise genome provides a resource for the conservation of a threatened species.</title>
        <authorList>
            <person name="Tollis M."/>
            <person name="DeNardo D.F."/>
            <person name="Cornelius J.A."/>
            <person name="Dolby G.A."/>
            <person name="Edwards T."/>
            <person name="Henen B.T."/>
            <person name="Karl A.E."/>
            <person name="Murphy R.W."/>
            <person name="Kusumi K."/>
        </authorList>
    </citation>
    <scope>NUCLEOTIDE SEQUENCE [LARGE SCALE GENOMIC DNA]</scope>
</reference>
<dbReference type="Proteomes" id="UP000291020">
    <property type="component" value="Unassembled WGS sequence"/>
</dbReference>
<feature type="transmembrane region" description="Helical" evidence="2">
    <location>
        <begin position="153"/>
        <end position="174"/>
    </location>
</feature>
<organism evidence="3 4">
    <name type="scientific">Gopherus agassizii</name>
    <name type="common">Agassiz's desert tortoise</name>
    <dbReference type="NCBI Taxonomy" id="38772"/>
    <lineage>
        <taxon>Eukaryota</taxon>
        <taxon>Metazoa</taxon>
        <taxon>Chordata</taxon>
        <taxon>Craniata</taxon>
        <taxon>Vertebrata</taxon>
        <taxon>Euteleostomi</taxon>
        <taxon>Archelosauria</taxon>
        <taxon>Testudinata</taxon>
        <taxon>Testudines</taxon>
        <taxon>Cryptodira</taxon>
        <taxon>Durocryptodira</taxon>
        <taxon>Testudinoidea</taxon>
        <taxon>Testudinidae</taxon>
        <taxon>Gopherus</taxon>
    </lineage>
</organism>
<protein>
    <submittedName>
        <fullName evidence="3">Uncharacterized protein</fullName>
    </submittedName>
</protein>
<dbReference type="PANTHER" id="PTHR31193">
    <property type="entry name" value="TRANSMEMBRANE PROTEIN C9ORF91"/>
    <property type="match status" value="1"/>
</dbReference>